<keyword evidence="1" id="KW-0175">Coiled coil</keyword>
<organism evidence="3 4">
    <name type="scientific">Cicer arietinum</name>
    <name type="common">Chickpea</name>
    <name type="synonym">Garbanzo</name>
    <dbReference type="NCBI Taxonomy" id="3827"/>
    <lineage>
        <taxon>Eukaryota</taxon>
        <taxon>Viridiplantae</taxon>
        <taxon>Streptophyta</taxon>
        <taxon>Embryophyta</taxon>
        <taxon>Tracheophyta</taxon>
        <taxon>Spermatophyta</taxon>
        <taxon>Magnoliopsida</taxon>
        <taxon>eudicotyledons</taxon>
        <taxon>Gunneridae</taxon>
        <taxon>Pentapetalae</taxon>
        <taxon>rosids</taxon>
        <taxon>fabids</taxon>
        <taxon>Fabales</taxon>
        <taxon>Fabaceae</taxon>
        <taxon>Papilionoideae</taxon>
        <taxon>50 kb inversion clade</taxon>
        <taxon>NPAAA clade</taxon>
        <taxon>Hologalegina</taxon>
        <taxon>IRL clade</taxon>
        <taxon>Cicereae</taxon>
        <taxon>Cicer</taxon>
    </lineage>
</organism>
<proteinExistence type="predicted"/>
<dbReference type="OrthoDB" id="1428066at2759"/>
<evidence type="ECO:0000256" key="1">
    <source>
        <dbReference type="SAM" id="Coils"/>
    </source>
</evidence>
<keyword evidence="3" id="KW-1185">Reference proteome</keyword>
<dbReference type="PaxDb" id="3827-XP_004515965.1"/>
<evidence type="ECO:0000256" key="2">
    <source>
        <dbReference type="SAM" id="MobiDB-lite"/>
    </source>
</evidence>
<dbReference type="Proteomes" id="UP000087171">
    <property type="component" value="Unplaced"/>
</dbReference>
<feature type="region of interest" description="Disordered" evidence="2">
    <location>
        <begin position="1"/>
        <end position="27"/>
    </location>
</feature>
<name>A0A1S2Z6L0_CICAR</name>
<feature type="compositionally biased region" description="Basic and acidic residues" evidence="2">
    <location>
        <begin position="429"/>
        <end position="439"/>
    </location>
</feature>
<feature type="region of interest" description="Disordered" evidence="2">
    <location>
        <begin position="417"/>
        <end position="439"/>
    </location>
</feature>
<evidence type="ECO:0000313" key="4">
    <source>
        <dbReference type="RefSeq" id="XP_004515965.1"/>
    </source>
</evidence>
<feature type="compositionally biased region" description="Acidic residues" evidence="2">
    <location>
        <begin position="417"/>
        <end position="428"/>
    </location>
</feature>
<dbReference type="RefSeq" id="XP_004515965.1">
    <property type="nucleotide sequence ID" value="XM_004515908.1"/>
</dbReference>
<reference evidence="4" key="1">
    <citation type="submission" date="2025-08" db="UniProtKB">
        <authorList>
            <consortium name="RefSeq"/>
        </authorList>
    </citation>
    <scope>IDENTIFICATION</scope>
    <source>
        <tissue evidence="4">Etiolated seedlings</tissue>
    </source>
</reference>
<gene>
    <name evidence="4" type="primary">LOC101511970</name>
</gene>
<accession>A0A1S2Z6L0</accession>
<protein>
    <submittedName>
        <fullName evidence="4">Uncharacterized protein LOC101511970</fullName>
    </submittedName>
</protein>
<dbReference type="AlphaFoldDB" id="A0A1S2Z6L0"/>
<evidence type="ECO:0000313" key="3">
    <source>
        <dbReference type="Proteomes" id="UP000087171"/>
    </source>
</evidence>
<dbReference type="PANTHER" id="PTHR33144:SF16">
    <property type="entry name" value="OS02G0129000 PROTEIN"/>
    <property type="match status" value="1"/>
</dbReference>
<feature type="coiled-coil region" evidence="1">
    <location>
        <begin position="41"/>
        <end position="73"/>
    </location>
</feature>
<sequence>MEKVRVVKAGGSLRKIGQTPTKSSDFPFQARSRIELAKKFKQIKKEKIDKLHERLQENNIERVQEIVEDVEETPKKRTHRKRIRKIDGNLDKRIVTNKMERPNILQPKVMKDSSRSDKEVVQETPNKRTHEKAIINALHVHANNREMVQNFDGNMDKQIAHGDRICTRYFFDDIVLKLGMLKKRSPENLPDNNKEKIQKMEKTQKFVLPIEARDWVETTVRDAWRRYKYKIKKDHFLKYSILTESLKHRPPKVPESHFRKLCEYWNSKPIQLAKEKREPTQAEIFVETRKGNKGKALDVETEKVIERPGMVRCYGRNVTKTSLKQKEEINALKKAHNEEVSVLVENFEDKIGKLQHAFKTLTQHCNPQINMQSIEDLLGFSHGDANGSPIEAIVQMHSSTSTHAPRLKKQDINGDCENDNELFQDDDVGDKFQDDEFEM</sequence>
<dbReference type="PANTHER" id="PTHR33144">
    <property type="entry name" value="OS10G0409366 PROTEIN-RELATED"/>
    <property type="match status" value="1"/>
</dbReference>